<evidence type="ECO:0000313" key="3">
    <source>
        <dbReference type="Proteomes" id="UP000250222"/>
    </source>
</evidence>
<dbReference type="GO" id="GO:0004180">
    <property type="term" value="F:carboxypeptidase activity"/>
    <property type="evidence" value="ECO:0007669"/>
    <property type="project" value="UniProtKB-KW"/>
</dbReference>
<accession>A0A2Y9AN50</accession>
<keyword evidence="2" id="KW-0121">Carboxypeptidase</keyword>
<dbReference type="InterPro" id="IPR009045">
    <property type="entry name" value="Zn_M74/Hedgehog-like"/>
</dbReference>
<protein>
    <submittedName>
        <fullName evidence="2">D-alanyl-D-alanine carboxypeptidase</fullName>
    </submittedName>
</protein>
<dbReference type="GO" id="GO:0006508">
    <property type="term" value="P:proteolysis"/>
    <property type="evidence" value="ECO:0007669"/>
    <property type="project" value="InterPro"/>
</dbReference>
<dbReference type="Pfam" id="PF02557">
    <property type="entry name" value="VanY"/>
    <property type="match status" value="1"/>
</dbReference>
<evidence type="ECO:0000313" key="2">
    <source>
        <dbReference type="EMBL" id="SSA45555.1"/>
    </source>
</evidence>
<dbReference type="InterPro" id="IPR003709">
    <property type="entry name" value="VanY-like_core_dom"/>
</dbReference>
<name>A0A2Y9AN50_9MICO</name>
<keyword evidence="2" id="KW-0645">Protease</keyword>
<dbReference type="EMBL" id="UETB01000014">
    <property type="protein sequence ID" value="SSA45555.1"/>
    <property type="molecule type" value="Genomic_DNA"/>
</dbReference>
<organism evidence="2 3">
    <name type="scientific">Georgenia satyanarayanai</name>
    <dbReference type="NCBI Taxonomy" id="860221"/>
    <lineage>
        <taxon>Bacteria</taxon>
        <taxon>Bacillati</taxon>
        <taxon>Actinomycetota</taxon>
        <taxon>Actinomycetes</taxon>
        <taxon>Micrococcales</taxon>
        <taxon>Bogoriellaceae</taxon>
        <taxon>Georgenia</taxon>
    </lineage>
</organism>
<dbReference type="Proteomes" id="UP000250222">
    <property type="component" value="Unassembled WGS sequence"/>
</dbReference>
<dbReference type="RefSeq" id="WP_110853451.1">
    <property type="nucleotide sequence ID" value="NZ_QKLZ01000014.1"/>
</dbReference>
<proteinExistence type="predicted"/>
<dbReference type="AlphaFoldDB" id="A0A2Y9AN50"/>
<sequence>MDGILAISQRMAQIEVTLGSISVPRVQPAAGAATAFSEVLARAVADTAPTVASTSTGGVSFELNSDGVPVDLAAYGNGRIPRDALEPVGETGHRLWAPAAQSFEKLLSAAAADGVSIGVTDSYRSYDVQVDVVRRKGLYSEGGLGAKPGTSQHGWGMAVDLDLDPSAQAWMRANAARFGFVEDTPREPWHWAFQPS</sequence>
<feature type="domain" description="D-alanyl-D-alanine carboxypeptidase-like core" evidence="1">
    <location>
        <begin position="93"/>
        <end position="195"/>
    </location>
</feature>
<dbReference type="PANTHER" id="PTHR34385:SF1">
    <property type="entry name" value="PEPTIDOGLYCAN L-ALANYL-D-GLUTAMATE ENDOPEPTIDASE CWLK"/>
    <property type="match status" value="1"/>
</dbReference>
<dbReference type="SUPFAM" id="SSF55166">
    <property type="entry name" value="Hedgehog/DD-peptidase"/>
    <property type="match status" value="1"/>
</dbReference>
<dbReference type="Gene3D" id="3.30.1380.10">
    <property type="match status" value="1"/>
</dbReference>
<gene>
    <name evidence="2" type="ORF">SAMN05216184_11480</name>
</gene>
<evidence type="ECO:0000259" key="1">
    <source>
        <dbReference type="Pfam" id="PF02557"/>
    </source>
</evidence>
<keyword evidence="3" id="KW-1185">Reference proteome</keyword>
<dbReference type="InterPro" id="IPR052179">
    <property type="entry name" value="DD-CPase-like"/>
</dbReference>
<dbReference type="CDD" id="cd14814">
    <property type="entry name" value="Peptidase_M15"/>
    <property type="match status" value="1"/>
</dbReference>
<dbReference type="PANTHER" id="PTHR34385">
    <property type="entry name" value="D-ALANYL-D-ALANINE CARBOXYPEPTIDASE"/>
    <property type="match status" value="1"/>
</dbReference>
<dbReference type="OrthoDB" id="5496837at2"/>
<keyword evidence="2" id="KW-0378">Hydrolase</keyword>
<reference evidence="2 3" key="1">
    <citation type="submission" date="2016-10" db="EMBL/GenBank/DDBJ databases">
        <authorList>
            <person name="Cai Z."/>
        </authorList>
    </citation>
    <scope>NUCLEOTIDE SEQUENCE [LARGE SCALE GENOMIC DNA]</scope>
    <source>
        <strain evidence="2 3">CGMCC 1.10826</strain>
    </source>
</reference>